<dbReference type="SUPFAM" id="SSF52540">
    <property type="entry name" value="P-loop containing nucleoside triphosphate hydrolases"/>
    <property type="match status" value="1"/>
</dbReference>
<organism evidence="2 3">
    <name type="scientific">Nitrincola tapanii</name>
    <dbReference type="NCBI Taxonomy" id="1708751"/>
    <lineage>
        <taxon>Bacteria</taxon>
        <taxon>Pseudomonadati</taxon>
        <taxon>Pseudomonadota</taxon>
        <taxon>Gammaproteobacteria</taxon>
        <taxon>Oceanospirillales</taxon>
        <taxon>Oceanospirillaceae</taxon>
        <taxon>Nitrincola</taxon>
    </lineage>
</organism>
<proteinExistence type="predicted"/>
<dbReference type="GO" id="GO:0005525">
    <property type="term" value="F:GTP binding"/>
    <property type="evidence" value="ECO:0007669"/>
    <property type="project" value="InterPro"/>
</dbReference>
<dbReference type="PANTHER" id="PTHR40072">
    <property type="entry name" value="MOLYBDOPTERIN-GUANINE DINUCLEOTIDE BIOSYNTHESIS ADAPTER PROTEIN-RELATED"/>
    <property type="match status" value="1"/>
</dbReference>
<protein>
    <submittedName>
        <fullName evidence="2">Molybdopterin-guanine dinucleotide biosynthesis protein B</fullName>
    </submittedName>
</protein>
<dbReference type="Gene3D" id="3.40.50.300">
    <property type="entry name" value="P-loop containing nucleotide triphosphate hydrolases"/>
    <property type="match status" value="1"/>
</dbReference>
<dbReference type="NCBIfam" id="TIGR00176">
    <property type="entry name" value="mobB"/>
    <property type="match status" value="1"/>
</dbReference>
<gene>
    <name evidence="2" type="primary">mobB</name>
    <name evidence="2" type="ORF">E1H14_06585</name>
</gene>
<dbReference type="CDD" id="cd03116">
    <property type="entry name" value="MobB"/>
    <property type="match status" value="1"/>
</dbReference>
<dbReference type="PANTHER" id="PTHR40072:SF1">
    <property type="entry name" value="MOLYBDOPTERIN-GUANINE DINUCLEOTIDE BIOSYNTHESIS ADAPTER PROTEIN"/>
    <property type="match status" value="1"/>
</dbReference>
<evidence type="ECO:0000313" key="3">
    <source>
        <dbReference type="Proteomes" id="UP000325302"/>
    </source>
</evidence>
<dbReference type="AlphaFoldDB" id="A0A5A9W6C0"/>
<keyword evidence="3" id="KW-1185">Reference proteome</keyword>
<sequence length="184" mass="20647">MIQYPRPLLGFAAWSGTGKTTLLKALLPRLQARGLRIACIKHAHHAFDVDQPGKDSYELRHAGASQMLIASSQRWALMTETPGAEEPRLQTLLQHLDPDVLDLVLVEGFKAEAFAKIELHRHALGKPLLWPQDPNIRLLACDQPQIQQSNCPLEVLDINQLQAIEDWVLEFVRQFPSGVDHVVS</sequence>
<dbReference type="InterPro" id="IPR052539">
    <property type="entry name" value="MGD_biosynthesis_adapter"/>
</dbReference>
<reference evidence="2 3" key="1">
    <citation type="submission" date="2019-03" db="EMBL/GenBank/DDBJ databases">
        <title>Nitrincola sp. nov. isolated from an Indian soda lake.</title>
        <authorList>
            <person name="Joshi A."/>
            <person name="Thite S.V."/>
            <person name="Joseph N."/>
            <person name="Dhotre D."/>
            <person name="Moorthy M."/>
            <person name="Shouche Y.S."/>
        </authorList>
    </citation>
    <scope>NUCLEOTIDE SEQUENCE [LARGE SCALE GENOMIC DNA]</scope>
    <source>
        <strain evidence="2 3">MEB193</strain>
    </source>
</reference>
<dbReference type="OrthoDB" id="9804758at2"/>
<dbReference type="GO" id="GO:0006777">
    <property type="term" value="P:Mo-molybdopterin cofactor biosynthetic process"/>
    <property type="evidence" value="ECO:0007669"/>
    <property type="project" value="InterPro"/>
</dbReference>
<dbReference type="InterPro" id="IPR027417">
    <property type="entry name" value="P-loop_NTPase"/>
</dbReference>
<name>A0A5A9W6C0_9GAMM</name>
<dbReference type="InterPro" id="IPR004435">
    <property type="entry name" value="MobB_dom"/>
</dbReference>
<dbReference type="Proteomes" id="UP000325302">
    <property type="component" value="Unassembled WGS sequence"/>
</dbReference>
<evidence type="ECO:0000259" key="1">
    <source>
        <dbReference type="Pfam" id="PF03205"/>
    </source>
</evidence>
<dbReference type="Pfam" id="PF03205">
    <property type="entry name" value="MobB"/>
    <property type="match status" value="1"/>
</dbReference>
<dbReference type="RefSeq" id="WP_149390661.1">
    <property type="nucleotide sequence ID" value="NZ_SMRS01000004.1"/>
</dbReference>
<dbReference type="EMBL" id="SMRS01000004">
    <property type="protein sequence ID" value="KAA0875081.1"/>
    <property type="molecule type" value="Genomic_DNA"/>
</dbReference>
<feature type="domain" description="Molybdopterin-guanine dinucleotide biosynthesis protein B (MobB)" evidence="1">
    <location>
        <begin position="9"/>
        <end position="142"/>
    </location>
</feature>
<accession>A0A5A9W6C0</accession>
<evidence type="ECO:0000313" key="2">
    <source>
        <dbReference type="EMBL" id="KAA0875081.1"/>
    </source>
</evidence>
<dbReference type="FunFam" id="3.40.50.300:FF:000920">
    <property type="entry name" value="Molybdopterin-guanine dinucleotide biosynthesis protein B"/>
    <property type="match status" value="1"/>
</dbReference>
<comment type="caution">
    <text evidence="2">The sequence shown here is derived from an EMBL/GenBank/DDBJ whole genome shotgun (WGS) entry which is preliminary data.</text>
</comment>